<evidence type="ECO:0000313" key="13">
    <source>
        <dbReference type="Proteomes" id="UP000799536"/>
    </source>
</evidence>
<evidence type="ECO:0000256" key="3">
    <source>
        <dbReference type="ARBA" id="ARBA00022448"/>
    </source>
</evidence>
<dbReference type="GO" id="GO:0006879">
    <property type="term" value="P:intracellular iron ion homeostasis"/>
    <property type="evidence" value="ECO:0007669"/>
    <property type="project" value="TreeGrafter"/>
</dbReference>
<name>A0A9P4MXN4_9PLEO</name>
<reference evidence="12" key="1">
    <citation type="journal article" date="2020" name="Stud. Mycol.">
        <title>101 Dothideomycetes genomes: a test case for predicting lifestyles and emergence of pathogens.</title>
        <authorList>
            <person name="Haridas S."/>
            <person name="Albert R."/>
            <person name="Binder M."/>
            <person name="Bloem J."/>
            <person name="Labutti K."/>
            <person name="Salamov A."/>
            <person name="Andreopoulos B."/>
            <person name="Baker S."/>
            <person name="Barry K."/>
            <person name="Bills G."/>
            <person name="Bluhm B."/>
            <person name="Cannon C."/>
            <person name="Castanera R."/>
            <person name="Culley D."/>
            <person name="Daum C."/>
            <person name="Ezra D."/>
            <person name="Gonzalez J."/>
            <person name="Henrissat B."/>
            <person name="Kuo A."/>
            <person name="Liang C."/>
            <person name="Lipzen A."/>
            <person name="Lutzoni F."/>
            <person name="Magnuson J."/>
            <person name="Mondo S."/>
            <person name="Nolan M."/>
            <person name="Ohm R."/>
            <person name="Pangilinan J."/>
            <person name="Park H.-J."/>
            <person name="Ramirez L."/>
            <person name="Alfaro M."/>
            <person name="Sun H."/>
            <person name="Tritt A."/>
            <person name="Yoshinaga Y."/>
            <person name="Zwiers L.-H."/>
            <person name="Turgeon B."/>
            <person name="Goodwin S."/>
            <person name="Spatafora J."/>
            <person name="Crous P."/>
            <person name="Grigoriev I."/>
        </authorList>
    </citation>
    <scope>NUCLEOTIDE SEQUENCE</scope>
    <source>
        <strain evidence="12">ATCC 74209</strain>
    </source>
</reference>
<dbReference type="InterPro" id="IPR051410">
    <property type="entry name" value="Ferric/Cupric_Reductase"/>
</dbReference>
<keyword evidence="13" id="KW-1185">Reference proteome</keyword>
<evidence type="ECO:0000256" key="5">
    <source>
        <dbReference type="ARBA" id="ARBA00022982"/>
    </source>
</evidence>
<evidence type="ECO:0000256" key="6">
    <source>
        <dbReference type="ARBA" id="ARBA00022989"/>
    </source>
</evidence>
<dbReference type="OrthoDB" id="10006946at2759"/>
<evidence type="ECO:0000256" key="4">
    <source>
        <dbReference type="ARBA" id="ARBA00022692"/>
    </source>
</evidence>
<dbReference type="PANTHER" id="PTHR32361">
    <property type="entry name" value="FERRIC/CUPRIC REDUCTASE TRANSMEMBRANE COMPONENT"/>
    <property type="match status" value="1"/>
</dbReference>
<feature type="transmembrane region" description="Helical" evidence="10">
    <location>
        <begin position="234"/>
        <end position="253"/>
    </location>
</feature>
<evidence type="ECO:0000256" key="7">
    <source>
        <dbReference type="ARBA" id="ARBA00023002"/>
    </source>
</evidence>
<dbReference type="Proteomes" id="UP000799536">
    <property type="component" value="Unassembled WGS sequence"/>
</dbReference>
<evidence type="ECO:0000256" key="10">
    <source>
        <dbReference type="SAM" id="Phobius"/>
    </source>
</evidence>
<dbReference type="InterPro" id="IPR017927">
    <property type="entry name" value="FAD-bd_FR_type"/>
</dbReference>
<keyword evidence="3" id="KW-0813">Transport</keyword>
<keyword evidence="8" id="KW-0406">Ion transport</keyword>
<dbReference type="Pfam" id="PF08030">
    <property type="entry name" value="NAD_binding_6"/>
    <property type="match status" value="1"/>
</dbReference>
<dbReference type="SFLD" id="SFLDG01168">
    <property type="entry name" value="Ferric_reductase_subgroup_(FRE"/>
    <property type="match status" value="1"/>
</dbReference>
<evidence type="ECO:0000256" key="9">
    <source>
        <dbReference type="ARBA" id="ARBA00023136"/>
    </source>
</evidence>
<dbReference type="PROSITE" id="PS51384">
    <property type="entry name" value="FAD_FR"/>
    <property type="match status" value="1"/>
</dbReference>
<feature type="transmembrane region" description="Helical" evidence="10">
    <location>
        <begin position="207"/>
        <end position="228"/>
    </location>
</feature>
<evidence type="ECO:0000256" key="2">
    <source>
        <dbReference type="ARBA" id="ARBA00006278"/>
    </source>
</evidence>
<dbReference type="GO" id="GO:0015677">
    <property type="term" value="P:copper ion import"/>
    <property type="evidence" value="ECO:0007669"/>
    <property type="project" value="TreeGrafter"/>
</dbReference>
<proteinExistence type="inferred from homology"/>
<dbReference type="InterPro" id="IPR039261">
    <property type="entry name" value="FNR_nucleotide-bd"/>
</dbReference>
<dbReference type="GO" id="GO:0006826">
    <property type="term" value="P:iron ion transport"/>
    <property type="evidence" value="ECO:0007669"/>
    <property type="project" value="TreeGrafter"/>
</dbReference>
<keyword evidence="9 10" id="KW-0472">Membrane</keyword>
<evidence type="ECO:0000259" key="11">
    <source>
        <dbReference type="PROSITE" id="PS51384"/>
    </source>
</evidence>
<evidence type="ECO:0000256" key="8">
    <source>
        <dbReference type="ARBA" id="ARBA00023065"/>
    </source>
</evidence>
<feature type="transmembrane region" description="Helical" evidence="10">
    <location>
        <begin position="103"/>
        <end position="120"/>
    </location>
</feature>
<dbReference type="GO" id="GO:0005886">
    <property type="term" value="C:plasma membrane"/>
    <property type="evidence" value="ECO:0007669"/>
    <property type="project" value="TreeGrafter"/>
</dbReference>
<feature type="transmembrane region" description="Helical" evidence="10">
    <location>
        <begin position="21"/>
        <end position="50"/>
    </location>
</feature>
<dbReference type="Pfam" id="PF01794">
    <property type="entry name" value="Ferric_reduct"/>
    <property type="match status" value="1"/>
</dbReference>
<keyword evidence="7" id="KW-0560">Oxidoreductase</keyword>
<dbReference type="AlphaFoldDB" id="A0A9P4MXN4"/>
<feature type="transmembrane region" description="Helical" evidence="10">
    <location>
        <begin position="172"/>
        <end position="195"/>
    </location>
</feature>
<evidence type="ECO:0000256" key="1">
    <source>
        <dbReference type="ARBA" id="ARBA00004141"/>
    </source>
</evidence>
<dbReference type="CDD" id="cd06186">
    <property type="entry name" value="NOX_Duox_like_FAD_NADP"/>
    <property type="match status" value="1"/>
</dbReference>
<comment type="subcellular location">
    <subcellularLocation>
        <location evidence="1">Membrane</location>
        <topology evidence="1">Multi-pass membrane protein</topology>
    </subcellularLocation>
</comment>
<comment type="caution">
    <text evidence="12">The sequence shown here is derived from an EMBL/GenBank/DDBJ whole genome shotgun (WGS) entry which is preliminary data.</text>
</comment>
<dbReference type="PANTHER" id="PTHR32361:SF28">
    <property type="entry name" value="FRP1P"/>
    <property type="match status" value="1"/>
</dbReference>
<gene>
    <name evidence="12" type="ORF">GQ43DRAFT_441914</name>
</gene>
<dbReference type="SUPFAM" id="SSF52343">
    <property type="entry name" value="Ferredoxin reductase-like, C-terminal NADP-linked domain"/>
    <property type="match status" value="1"/>
</dbReference>
<organism evidence="12 13">
    <name type="scientific">Delitschia confertaspora ATCC 74209</name>
    <dbReference type="NCBI Taxonomy" id="1513339"/>
    <lineage>
        <taxon>Eukaryota</taxon>
        <taxon>Fungi</taxon>
        <taxon>Dikarya</taxon>
        <taxon>Ascomycota</taxon>
        <taxon>Pezizomycotina</taxon>
        <taxon>Dothideomycetes</taxon>
        <taxon>Pleosporomycetidae</taxon>
        <taxon>Pleosporales</taxon>
        <taxon>Delitschiaceae</taxon>
        <taxon>Delitschia</taxon>
    </lineage>
</organism>
<dbReference type="GO" id="GO:0000293">
    <property type="term" value="F:ferric-chelate reductase activity"/>
    <property type="evidence" value="ECO:0007669"/>
    <property type="project" value="UniProtKB-ARBA"/>
</dbReference>
<feature type="domain" description="FAD-binding FR-type" evidence="11">
    <location>
        <begin position="276"/>
        <end position="404"/>
    </location>
</feature>
<dbReference type="SFLD" id="SFLDS00052">
    <property type="entry name" value="Ferric_Reductase_Domain"/>
    <property type="match status" value="1"/>
</dbReference>
<keyword evidence="6 10" id="KW-1133">Transmembrane helix</keyword>
<dbReference type="EMBL" id="ML994041">
    <property type="protein sequence ID" value="KAF2200060.1"/>
    <property type="molecule type" value="Genomic_DNA"/>
</dbReference>
<dbReference type="InterPro" id="IPR013112">
    <property type="entry name" value="FAD-bd_8"/>
</dbReference>
<protein>
    <recommendedName>
        <fullName evidence="11">FAD-binding FR-type domain-containing protein</fullName>
    </recommendedName>
</protein>
<evidence type="ECO:0000313" key="12">
    <source>
        <dbReference type="EMBL" id="KAF2200060.1"/>
    </source>
</evidence>
<dbReference type="Gene3D" id="3.40.50.80">
    <property type="entry name" value="Nucleotide-binding domain of ferredoxin-NADP reductase (FNR) module"/>
    <property type="match status" value="1"/>
</dbReference>
<sequence length="584" mass="66541">MAFGYEFINLNDNQKHERRVLLGWYASIAQWSALVILAVFQISFFFSWLADRALENARPSSPSFNKRGESKLMWMVKFRRALRRVEWWMKKPVNKNWGTRGEWVYGCVWTVWLLFLSINQTGNDYLHLTKRLGSIGASQLPLHYLLALKTPYSPVQWLTRLSHEQLKAHHQVLGRIIFFLFLLHASLYFTFFVLSGFLAKRIRDRDVILGLISIALFSIMSTTALGPLRRWNYRIFYITHITIAGAIIAPLYFHAHHIRPYIIEVCAVALFKQVLERFSLRTVSGTVKVITGTNIIEIRIPLTAGSSELKWKPGQHVYLTRPTGQSVTQRLYDSLLLRYQSNPFTIASIPAKDKELLLIARTRKGNTKKIAKLARSLASTTGSHDTPVYIPLTLDGPFGASTWLPDFTTFDEFLFVAGGVGATFIMPIYRNITQSGMIDCPAAPKVRFIWTVRKLADTKWAFRSSNEVEEEEQVPRSSVEVFVTRPSGPDLQAEEDAGSDIELEEDEQLLSTEEQMEKSRRGITLQTSRPEISSIVDSVVGKANGRVMVIACGPQSLMKELGYALEKWVNAGSDVYYHEETFGW</sequence>
<comment type="similarity">
    <text evidence="2">Belongs to the ferric reductase (FRE) family.</text>
</comment>
<dbReference type="InterPro" id="IPR013130">
    <property type="entry name" value="Fe3_Rdtase_TM_dom"/>
</dbReference>
<keyword evidence="5" id="KW-0249">Electron transport</keyword>
<accession>A0A9P4MXN4</accession>
<dbReference type="InterPro" id="IPR013121">
    <property type="entry name" value="Fe_red_NAD-bd_6"/>
</dbReference>
<keyword evidence="4 10" id="KW-0812">Transmembrane</keyword>
<dbReference type="Pfam" id="PF08022">
    <property type="entry name" value="FAD_binding_8"/>
    <property type="match status" value="1"/>
</dbReference>